<comment type="caution">
    <text evidence="18">The sequence shown here is derived from an EMBL/GenBank/DDBJ whole genome shotgun (WGS) entry which is preliminary data.</text>
</comment>
<dbReference type="GO" id="GO:0046872">
    <property type="term" value="F:metal ion binding"/>
    <property type="evidence" value="ECO:0007669"/>
    <property type="project" value="UniProtKB-KW"/>
</dbReference>
<dbReference type="Pfam" id="PF00535">
    <property type="entry name" value="Glycos_transf_2"/>
    <property type="match status" value="1"/>
</dbReference>
<dbReference type="Pfam" id="PF00652">
    <property type="entry name" value="Ricin_B_lectin"/>
    <property type="match status" value="1"/>
</dbReference>
<evidence type="ECO:0000256" key="5">
    <source>
        <dbReference type="ARBA" id="ARBA00022676"/>
    </source>
</evidence>
<dbReference type="InterPro" id="IPR000772">
    <property type="entry name" value="Ricin_B_lectin"/>
</dbReference>
<protein>
    <recommendedName>
        <fullName evidence="16">Polypeptide N-acetylgalactosaminyltransferase</fullName>
        <ecNumber evidence="16">2.4.1.-</ecNumber>
    </recommendedName>
    <alternativeName>
        <fullName evidence="16">Protein-UDP acetylgalactosaminyltransferase</fullName>
    </alternativeName>
</protein>
<keyword evidence="6 16" id="KW-0808">Transferase</keyword>
<dbReference type="GO" id="GO:0006493">
    <property type="term" value="P:protein O-linked glycosylation"/>
    <property type="evidence" value="ECO:0007669"/>
    <property type="project" value="TreeGrafter"/>
</dbReference>
<keyword evidence="14 16" id="KW-1015">Disulfide bond</keyword>
<dbReference type="PANTHER" id="PTHR11675">
    <property type="entry name" value="N-ACETYLGALACTOSAMINYLTRANSFERASE"/>
    <property type="match status" value="1"/>
</dbReference>
<dbReference type="InterPro" id="IPR001173">
    <property type="entry name" value="Glyco_trans_2-like"/>
</dbReference>
<keyword evidence="15 16" id="KW-0464">Manganese</keyword>
<comment type="subcellular location">
    <subcellularLocation>
        <location evidence="2 16">Golgi apparatus membrane</location>
        <topology evidence="2 16">Single-pass type II membrane protein</topology>
    </subcellularLocation>
</comment>
<keyword evidence="8" id="KW-0479">Metal-binding</keyword>
<proteinExistence type="inferred from homology"/>
<dbReference type="EC" id="2.4.1.-" evidence="16"/>
<name>A0AAD7YY62_MYTSE</name>
<keyword evidence="9 16" id="KW-0430">Lectin</keyword>
<dbReference type="Gene3D" id="3.90.550.10">
    <property type="entry name" value="Spore Coat Polysaccharide Biosynthesis Protein SpsA, Chain A"/>
    <property type="match status" value="1"/>
</dbReference>
<dbReference type="SMART" id="SM00458">
    <property type="entry name" value="RICIN"/>
    <property type="match status" value="1"/>
</dbReference>
<evidence type="ECO:0000256" key="12">
    <source>
        <dbReference type="ARBA" id="ARBA00023034"/>
    </source>
</evidence>
<evidence type="ECO:0000256" key="13">
    <source>
        <dbReference type="ARBA" id="ARBA00023136"/>
    </source>
</evidence>
<evidence type="ECO:0000256" key="4">
    <source>
        <dbReference type="ARBA" id="ARBA00005680"/>
    </source>
</evidence>
<evidence type="ECO:0000256" key="16">
    <source>
        <dbReference type="RuleBase" id="RU361242"/>
    </source>
</evidence>
<evidence type="ECO:0000256" key="15">
    <source>
        <dbReference type="ARBA" id="ARBA00023211"/>
    </source>
</evidence>
<evidence type="ECO:0000256" key="7">
    <source>
        <dbReference type="ARBA" id="ARBA00022692"/>
    </source>
</evidence>
<keyword evidence="7" id="KW-0812">Transmembrane</keyword>
<evidence type="ECO:0000256" key="2">
    <source>
        <dbReference type="ARBA" id="ARBA00004323"/>
    </source>
</evidence>
<comment type="pathway">
    <text evidence="3 16">Protein modification; protein glycosylation.</text>
</comment>
<dbReference type="PANTHER" id="PTHR11675:SF131">
    <property type="entry name" value="POLYPEPTIDE N-ACETYLGALACTOSAMINYLTRANSFERASE 9-RELATED"/>
    <property type="match status" value="1"/>
</dbReference>
<keyword evidence="19" id="KW-1185">Reference proteome</keyword>
<evidence type="ECO:0000256" key="6">
    <source>
        <dbReference type="ARBA" id="ARBA00022679"/>
    </source>
</evidence>
<keyword evidence="10" id="KW-0735">Signal-anchor</keyword>
<evidence type="ECO:0000256" key="14">
    <source>
        <dbReference type="ARBA" id="ARBA00023157"/>
    </source>
</evidence>
<dbReference type="GO" id="GO:0004653">
    <property type="term" value="F:polypeptide N-acetylgalactosaminyltransferase activity"/>
    <property type="evidence" value="ECO:0007669"/>
    <property type="project" value="UniProtKB-ARBA"/>
</dbReference>
<comment type="similarity">
    <text evidence="4 16">Belongs to the glycosyltransferase 2 family. GalNAc-T subfamily.</text>
</comment>
<dbReference type="EMBL" id="JARGEI010000005">
    <property type="protein sequence ID" value="KAJ8731536.1"/>
    <property type="molecule type" value="Genomic_DNA"/>
</dbReference>
<reference evidence="18" key="1">
    <citation type="submission" date="2023-03" db="EMBL/GenBank/DDBJ databases">
        <title>Chromosome-level genomes of two armyworms, Mythimna separata and Mythimna loreyi, provide insights into the biosynthesis and reception of sex pheromones.</title>
        <authorList>
            <person name="Zhao H."/>
        </authorList>
    </citation>
    <scope>NUCLEOTIDE SEQUENCE</scope>
    <source>
        <strain evidence="18">BeijingLab</strain>
        <tissue evidence="18">Pupa</tissue>
    </source>
</reference>
<dbReference type="GO" id="GO:0000139">
    <property type="term" value="C:Golgi membrane"/>
    <property type="evidence" value="ECO:0007669"/>
    <property type="project" value="UniProtKB-SubCell"/>
</dbReference>
<dbReference type="AlphaFoldDB" id="A0AAD7YY62"/>
<gene>
    <name evidence="18" type="ORF">PYW07_004700</name>
</gene>
<evidence type="ECO:0000256" key="10">
    <source>
        <dbReference type="ARBA" id="ARBA00022968"/>
    </source>
</evidence>
<sequence>MWLVSCLTIVREFQTPHSFVYGANKNSFADKDSSYEQALNRFRKRFDNSSVVFRAWNILPEAEQGLSEDEKENIIKGDEYPPGVDGTPVVLEDTLRYYIRQDIRKGWREHAFNRFVSDLIPVNRTLMDVREPWCKNQTFSKDLPKVTVVICFYEEAWSTLIRTITSVLTRSPPELLEQIILVDDFSKMVHLQTKLDNYVNATPKVKLIRAEKRLGIIRARLLPLKYVTTPVIFYLDSHCECTKGWLEPLLQRIKEDPTAVVSPVIDNIHDTTFEYIAQDANDLRLGGFNWDLRFNWIGMPQDEYLKRTNQMAPLKTPTIAGGLFAIHKNFFKKIGYYDDGFEIWGAENLELSFKTWMCGGTLEIIPCSHVGHLFRKRIPYDEIKNSLKRNYARLATVWLDDYAKYYFERAGNQKIDFGNVSSRIDLRNRLNCKPFKWYLENIYPQLDLPDKYAASGQIYSASSPGICLDAHPASEQFHEAVQLLPCHFQGGNQFWTYSRNGEIRRDAFCLDYILNCITLFFCRNSASQVWLYSQKSQTIRHMVTEQCLNIAKFPEGIKLILTECTPSSSQKWIMEHFKFERLAPQMQIGMTEWENLERTI</sequence>
<dbReference type="SUPFAM" id="SSF53448">
    <property type="entry name" value="Nucleotide-diphospho-sugar transferases"/>
    <property type="match status" value="1"/>
</dbReference>
<evidence type="ECO:0000256" key="1">
    <source>
        <dbReference type="ARBA" id="ARBA00001936"/>
    </source>
</evidence>
<evidence type="ECO:0000256" key="11">
    <source>
        <dbReference type="ARBA" id="ARBA00022989"/>
    </source>
</evidence>
<dbReference type="SUPFAM" id="SSF50370">
    <property type="entry name" value="Ricin B-like lectins"/>
    <property type="match status" value="1"/>
</dbReference>
<organism evidence="18 19">
    <name type="scientific">Mythimna separata</name>
    <name type="common">Oriental armyworm</name>
    <name type="synonym">Pseudaletia separata</name>
    <dbReference type="NCBI Taxonomy" id="271217"/>
    <lineage>
        <taxon>Eukaryota</taxon>
        <taxon>Metazoa</taxon>
        <taxon>Ecdysozoa</taxon>
        <taxon>Arthropoda</taxon>
        <taxon>Hexapoda</taxon>
        <taxon>Insecta</taxon>
        <taxon>Pterygota</taxon>
        <taxon>Neoptera</taxon>
        <taxon>Endopterygota</taxon>
        <taxon>Lepidoptera</taxon>
        <taxon>Glossata</taxon>
        <taxon>Ditrysia</taxon>
        <taxon>Noctuoidea</taxon>
        <taxon>Noctuidae</taxon>
        <taxon>Noctuinae</taxon>
        <taxon>Hadenini</taxon>
        <taxon>Mythimna</taxon>
    </lineage>
</organism>
<keyword evidence="11" id="KW-1133">Transmembrane helix</keyword>
<evidence type="ECO:0000256" key="9">
    <source>
        <dbReference type="ARBA" id="ARBA00022734"/>
    </source>
</evidence>
<dbReference type="InterPro" id="IPR029044">
    <property type="entry name" value="Nucleotide-diphossugar_trans"/>
</dbReference>
<evidence type="ECO:0000256" key="3">
    <source>
        <dbReference type="ARBA" id="ARBA00004922"/>
    </source>
</evidence>
<dbReference type="InterPro" id="IPR045885">
    <property type="entry name" value="GalNAc-T"/>
</dbReference>
<dbReference type="Gene3D" id="2.80.10.50">
    <property type="match status" value="1"/>
</dbReference>
<accession>A0AAD7YY62</accession>
<keyword evidence="13" id="KW-0472">Membrane</keyword>
<dbReference type="GO" id="GO:0030246">
    <property type="term" value="F:carbohydrate binding"/>
    <property type="evidence" value="ECO:0007669"/>
    <property type="project" value="UniProtKB-KW"/>
</dbReference>
<keyword evidence="5 16" id="KW-0328">Glycosyltransferase</keyword>
<comment type="cofactor">
    <cofactor evidence="1 16">
        <name>Mn(2+)</name>
        <dbReference type="ChEBI" id="CHEBI:29035"/>
    </cofactor>
</comment>
<dbReference type="PROSITE" id="PS50231">
    <property type="entry name" value="RICIN_B_LECTIN"/>
    <property type="match status" value="1"/>
</dbReference>
<feature type="domain" description="Ricin B lectin" evidence="17">
    <location>
        <begin position="455"/>
        <end position="575"/>
    </location>
</feature>
<evidence type="ECO:0000259" key="17">
    <source>
        <dbReference type="SMART" id="SM00458"/>
    </source>
</evidence>
<dbReference type="FunFam" id="3.90.550.10:FF:000021">
    <property type="entry name" value="Polypeptide N-acetylgalactosaminyltransferase"/>
    <property type="match status" value="1"/>
</dbReference>
<dbReference type="Proteomes" id="UP001231518">
    <property type="component" value="Chromosome 16"/>
</dbReference>
<keyword evidence="12 16" id="KW-0333">Golgi apparatus</keyword>
<dbReference type="InterPro" id="IPR035992">
    <property type="entry name" value="Ricin_B-like_lectins"/>
</dbReference>
<evidence type="ECO:0000256" key="8">
    <source>
        <dbReference type="ARBA" id="ARBA00022723"/>
    </source>
</evidence>
<evidence type="ECO:0000313" key="18">
    <source>
        <dbReference type="EMBL" id="KAJ8731536.1"/>
    </source>
</evidence>
<dbReference type="CDD" id="cd02510">
    <property type="entry name" value="pp-GalNAc-T"/>
    <property type="match status" value="1"/>
</dbReference>
<evidence type="ECO:0000313" key="19">
    <source>
        <dbReference type="Proteomes" id="UP001231518"/>
    </source>
</evidence>